<feature type="coiled-coil region" evidence="1">
    <location>
        <begin position="19"/>
        <end position="71"/>
    </location>
</feature>
<keyword evidence="1" id="KW-0175">Coiled coil</keyword>
<accession>A0A174TB51</accession>
<protein>
    <submittedName>
        <fullName evidence="2">Phage transcriptional regulator, ArpU family</fullName>
    </submittedName>
</protein>
<dbReference type="OrthoDB" id="2034211at2"/>
<sequence>MTERDYAIRSFKEITLNAARHTEERMDLYYEKMKALMNNYQDLILENQLVLDELEQECQEKINENMAYALQYMDAYDYRMNLGKLKKEVNNIILIYGLCDMVNRAMTLVKYFTPNVGSEYYDVLYGCFCRHRKMTDMEIMLELGMSRASFYRKKKAALRYMGYYFFEIVVPQSANKRYKPSFPETEE</sequence>
<dbReference type="RefSeq" id="WP_055057094.1">
    <property type="nucleotide sequence ID" value="NZ_CAXSOH010000033.1"/>
</dbReference>
<dbReference type="EMBL" id="CZBA01000036">
    <property type="protein sequence ID" value="CUQ06326.1"/>
    <property type="molecule type" value="Genomic_DNA"/>
</dbReference>
<dbReference type="EMBL" id="QSUZ01000057">
    <property type="protein sequence ID" value="RGN82669.1"/>
    <property type="molecule type" value="Genomic_DNA"/>
</dbReference>
<name>A0A174TB51_9FIRM</name>
<gene>
    <name evidence="3" type="ORF">DXB38_16940</name>
    <name evidence="2" type="ORF">ERS852533_03605</name>
</gene>
<evidence type="ECO:0000313" key="2">
    <source>
        <dbReference type="EMBL" id="CUQ06326.1"/>
    </source>
</evidence>
<dbReference type="Proteomes" id="UP000261105">
    <property type="component" value="Unassembled WGS sequence"/>
</dbReference>
<proteinExistence type="predicted"/>
<evidence type="ECO:0000313" key="5">
    <source>
        <dbReference type="Proteomes" id="UP000261105"/>
    </source>
</evidence>
<evidence type="ECO:0000313" key="4">
    <source>
        <dbReference type="Proteomes" id="UP000095413"/>
    </source>
</evidence>
<evidence type="ECO:0000313" key="3">
    <source>
        <dbReference type="EMBL" id="RGN82669.1"/>
    </source>
</evidence>
<dbReference type="AlphaFoldDB" id="A0A174TB51"/>
<organism evidence="2 4">
    <name type="scientific">Blautia obeum</name>
    <dbReference type="NCBI Taxonomy" id="40520"/>
    <lineage>
        <taxon>Bacteria</taxon>
        <taxon>Bacillati</taxon>
        <taxon>Bacillota</taxon>
        <taxon>Clostridia</taxon>
        <taxon>Lachnospirales</taxon>
        <taxon>Lachnospiraceae</taxon>
        <taxon>Blautia</taxon>
    </lineage>
</organism>
<reference evidence="3 5" key="2">
    <citation type="submission" date="2018-08" db="EMBL/GenBank/DDBJ databases">
        <title>A genome reference for cultivated species of the human gut microbiota.</title>
        <authorList>
            <person name="Zou Y."/>
            <person name="Xue W."/>
            <person name="Luo G."/>
        </authorList>
    </citation>
    <scope>NUCLEOTIDE SEQUENCE [LARGE SCALE GENOMIC DNA]</scope>
    <source>
        <strain evidence="3 5">OM03-6</strain>
    </source>
</reference>
<dbReference type="Proteomes" id="UP000095413">
    <property type="component" value="Unassembled WGS sequence"/>
</dbReference>
<reference evidence="2 4" key="1">
    <citation type="submission" date="2015-09" db="EMBL/GenBank/DDBJ databases">
        <authorList>
            <consortium name="Pathogen Informatics"/>
        </authorList>
    </citation>
    <scope>NUCLEOTIDE SEQUENCE [LARGE SCALE GENOMIC DNA]</scope>
    <source>
        <strain evidence="2 4">2789STDY5834921</strain>
    </source>
</reference>
<evidence type="ECO:0000256" key="1">
    <source>
        <dbReference type="SAM" id="Coils"/>
    </source>
</evidence>